<evidence type="ECO:0000256" key="1">
    <source>
        <dbReference type="ARBA" id="ARBA00022859"/>
    </source>
</evidence>
<dbReference type="InterPro" id="IPR050199">
    <property type="entry name" value="IgHV"/>
</dbReference>
<dbReference type="PANTHER" id="PTHR23266">
    <property type="entry name" value="IMMUNOGLOBULIN HEAVY CHAIN"/>
    <property type="match status" value="1"/>
</dbReference>
<evidence type="ECO:0000313" key="6">
    <source>
        <dbReference type="Proteomes" id="UP001177744"/>
    </source>
</evidence>
<keyword evidence="2" id="KW-1064">Adaptive immunity</keyword>
<name>A0AA40LCY6_CNENI</name>
<dbReference type="Proteomes" id="UP001177744">
    <property type="component" value="Unassembled WGS sequence"/>
</dbReference>
<dbReference type="SUPFAM" id="SSF48726">
    <property type="entry name" value="Immunoglobulin"/>
    <property type="match status" value="1"/>
</dbReference>
<keyword evidence="1" id="KW-0391">Immunity</keyword>
<keyword evidence="3" id="KW-1280">Immunoglobulin</keyword>
<proteinExistence type="predicted"/>
<evidence type="ECO:0000259" key="4">
    <source>
        <dbReference type="SMART" id="SM00406"/>
    </source>
</evidence>
<dbReference type="GO" id="GO:0019814">
    <property type="term" value="C:immunoglobulin complex"/>
    <property type="evidence" value="ECO:0007669"/>
    <property type="project" value="UniProtKB-KW"/>
</dbReference>
<dbReference type="InterPro" id="IPR013783">
    <property type="entry name" value="Ig-like_fold"/>
</dbReference>
<sequence length="165" mass="18224">MIRQMPGVASCVNTAPLGPQSLLSLADPGHGCLLPRLPSQCWDSPGVSCPRCSCRSRAPGGEALADTVPHLCHLWGQCLQQQCILELGQAAPRERAPVVGRIYFRSKWYRQYAPSLQSRLVIDPDTSKNQFSLQLSSVTREDTAVYYCARYTVKGSQCEPRHKPP</sequence>
<reference evidence="5" key="1">
    <citation type="submission" date="2023-06" db="EMBL/GenBank/DDBJ databases">
        <title>Reference genome for the Northern bat (Eptesicus nilssonii), a most northern bat species.</title>
        <authorList>
            <person name="Laine V.N."/>
            <person name="Pulliainen A.T."/>
            <person name="Lilley T.M."/>
        </authorList>
    </citation>
    <scope>NUCLEOTIDE SEQUENCE</scope>
    <source>
        <strain evidence="5">BLF_Eptnil</strain>
        <tissue evidence="5">Kidney</tissue>
    </source>
</reference>
<feature type="domain" description="Immunoglobulin V-set" evidence="4">
    <location>
        <begin position="67"/>
        <end position="150"/>
    </location>
</feature>
<dbReference type="EMBL" id="JAULJE010000024">
    <property type="protein sequence ID" value="KAK1328140.1"/>
    <property type="molecule type" value="Genomic_DNA"/>
</dbReference>
<evidence type="ECO:0000256" key="2">
    <source>
        <dbReference type="ARBA" id="ARBA00023130"/>
    </source>
</evidence>
<dbReference type="GO" id="GO:0002250">
    <property type="term" value="P:adaptive immune response"/>
    <property type="evidence" value="ECO:0007669"/>
    <property type="project" value="UniProtKB-KW"/>
</dbReference>
<dbReference type="AlphaFoldDB" id="A0AA40LCY6"/>
<dbReference type="Gene3D" id="2.60.40.10">
    <property type="entry name" value="Immunoglobulins"/>
    <property type="match status" value="1"/>
</dbReference>
<evidence type="ECO:0000256" key="3">
    <source>
        <dbReference type="ARBA" id="ARBA00043265"/>
    </source>
</evidence>
<accession>A0AA40LCY6</accession>
<dbReference type="GO" id="GO:0005576">
    <property type="term" value="C:extracellular region"/>
    <property type="evidence" value="ECO:0007669"/>
    <property type="project" value="UniProtKB-ARBA"/>
</dbReference>
<protein>
    <recommendedName>
        <fullName evidence="4">Immunoglobulin V-set domain-containing protein</fullName>
    </recommendedName>
</protein>
<evidence type="ECO:0000313" key="5">
    <source>
        <dbReference type="EMBL" id="KAK1328140.1"/>
    </source>
</evidence>
<organism evidence="5 6">
    <name type="scientific">Cnephaeus nilssonii</name>
    <name type="common">Northern bat</name>
    <name type="synonym">Eptesicus nilssonii</name>
    <dbReference type="NCBI Taxonomy" id="3371016"/>
    <lineage>
        <taxon>Eukaryota</taxon>
        <taxon>Metazoa</taxon>
        <taxon>Chordata</taxon>
        <taxon>Craniata</taxon>
        <taxon>Vertebrata</taxon>
        <taxon>Euteleostomi</taxon>
        <taxon>Mammalia</taxon>
        <taxon>Eutheria</taxon>
        <taxon>Laurasiatheria</taxon>
        <taxon>Chiroptera</taxon>
        <taxon>Yangochiroptera</taxon>
        <taxon>Vespertilionidae</taxon>
        <taxon>Cnephaeus</taxon>
    </lineage>
</organism>
<keyword evidence="6" id="KW-1185">Reference proteome</keyword>
<dbReference type="InterPro" id="IPR013106">
    <property type="entry name" value="Ig_V-set"/>
</dbReference>
<comment type="caution">
    <text evidence="5">The sequence shown here is derived from an EMBL/GenBank/DDBJ whole genome shotgun (WGS) entry which is preliminary data.</text>
</comment>
<dbReference type="InterPro" id="IPR036179">
    <property type="entry name" value="Ig-like_dom_sf"/>
</dbReference>
<gene>
    <name evidence="5" type="ORF">QTO34_012563</name>
</gene>
<dbReference type="SMART" id="SM00406">
    <property type="entry name" value="IGv"/>
    <property type="match status" value="1"/>
</dbReference>